<protein>
    <recommendedName>
        <fullName evidence="5">Glucose-6-phosphate 1-dehydrogenase</fullName>
        <ecNumber evidence="5">1.1.1.49</ecNumber>
    </recommendedName>
</protein>
<evidence type="ECO:0000256" key="4">
    <source>
        <dbReference type="ARBA" id="ARBA00023277"/>
    </source>
</evidence>
<proteinExistence type="inferred from homology"/>
<dbReference type="Gene3D" id="3.30.360.10">
    <property type="entry name" value="Dihydrodipicolinate Reductase, domain 2"/>
    <property type="match status" value="1"/>
</dbReference>
<dbReference type="Gene3D" id="3.40.50.720">
    <property type="entry name" value="NAD(P)-binding Rossmann-like Domain"/>
    <property type="match status" value="1"/>
</dbReference>
<reference evidence="10" key="2">
    <citation type="submission" date="2025-08" db="UniProtKB">
        <authorList>
            <consortium name="RefSeq"/>
        </authorList>
    </citation>
    <scope>IDENTIFICATION</scope>
    <source>
        <tissue evidence="10">Leaf</tissue>
    </source>
</reference>
<dbReference type="Proteomes" id="UP000515151">
    <property type="component" value="Chromosome 1"/>
</dbReference>
<dbReference type="FunFam" id="3.30.360.10:FF:000018">
    <property type="entry name" value="Glucose-6-phosphate 1-dehydrogenase"/>
    <property type="match status" value="1"/>
</dbReference>
<evidence type="ECO:0000256" key="5">
    <source>
        <dbReference type="RuleBase" id="RU362120"/>
    </source>
</evidence>
<dbReference type="NCBIfam" id="TIGR00871">
    <property type="entry name" value="zwf"/>
    <property type="match status" value="1"/>
</dbReference>
<feature type="domain" description="Glucose-6-phosphate dehydrogenase NAD-binding" evidence="7">
    <location>
        <begin position="184"/>
        <end position="362"/>
    </location>
</feature>
<evidence type="ECO:0000256" key="6">
    <source>
        <dbReference type="SAM" id="MobiDB-lite"/>
    </source>
</evidence>
<dbReference type="HAMAP" id="MF_00966">
    <property type="entry name" value="G6PD"/>
    <property type="match status" value="1"/>
</dbReference>
<dbReference type="RefSeq" id="XP_031405826.1">
    <property type="nucleotide sequence ID" value="XM_031549966.1"/>
</dbReference>
<comment type="catalytic activity">
    <reaction evidence="5">
        <text>D-glucose 6-phosphate + NADP(+) = 6-phospho-D-glucono-1,5-lactone + NADPH + H(+)</text>
        <dbReference type="Rhea" id="RHEA:15841"/>
        <dbReference type="ChEBI" id="CHEBI:15378"/>
        <dbReference type="ChEBI" id="CHEBI:57783"/>
        <dbReference type="ChEBI" id="CHEBI:57955"/>
        <dbReference type="ChEBI" id="CHEBI:58349"/>
        <dbReference type="ChEBI" id="CHEBI:61548"/>
        <dbReference type="EC" id="1.1.1.49"/>
    </reaction>
</comment>
<sequence>MMTMQFSHFPAHCPGSSLGRSSDSPCPGAPVISIRRSTSVQVPNNCSSAANGQGALYFGAGNICRRFCGLKLRILESLKIKHPRRKHRPVDEFKSIKTQEKDELAGHVEAAQSAERASTVNFTKDSIEEGAGTTSRAGESSSEQPQSGISEEVVASIDSSHLPQMASSRYPVNHIGESSLSIAVIGATGELAKGKIFPALFALYYSGFLPDNVCIFGYSRKNLTDEDLRSIISSTLTCRIDHQENCAEKMDSFLSRTYYLNGGYDNKEGMSKLNAKMKLFEGKAEAKRIFYLSVPQEALLDVASSVANYAQTQKGWNRIIIEKPFGFDAASSQKLTQYLLSKFEENQIYRIDHLLGKNLIENLTVLRFSNLVFEPLWSRKYIRNIQVILSEDLNMRTGKYFEGYGIIRDVVHSHVLQTIALLAMEPPISLQGEDIRNEKVKVLRSIRKLEPSDVILGQYKATHGDEVDVKTKNRTPTYFAAALFVDNARWDGVPFMIRTGMGLIKHRMEIRIQFHHVPGNIYRERIGHNIDLATNELILRDVPDEAILIRVNNKVPGLGLQLDASELNLLYKDRYNVEVPDSYEHLLLDVIDGDSHLFMRSDELAAAWNILTPILNEIDRRNISPELYELGGRGPVGAYYLWAKHRVQWAED</sequence>
<keyword evidence="5" id="KW-0560">Oxidoreductase</keyword>
<feature type="region of interest" description="Disordered" evidence="6">
    <location>
        <begin position="115"/>
        <end position="150"/>
    </location>
</feature>
<evidence type="ECO:0000256" key="3">
    <source>
        <dbReference type="ARBA" id="ARBA00022857"/>
    </source>
</evidence>
<gene>
    <name evidence="10" type="primary">LOC116214578</name>
</gene>
<dbReference type="SUPFAM" id="SSF55347">
    <property type="entry name" value="Glyceraldehyde-3-phosphate dehydrogenase-like, C-terminal domain"/>
    <property type="match status" value="1"/>
</dbReference>
<dbReference type="OrthoDB" id="60984at2759"/>
<dbReference type="SUPFAM" id="SSF51735">
    <property type="entry name" value="NAD(P)-binding Rossmann-fold domains"/>
    <property type="match status" value="1"/>
</dbReference>
<feature type="domain" description="Glucose-6-phosphate dehydrogenase C-terminal" evidence="8">
    <location>
        <begin position="365"/>
        <end position="649"/>
    </location>
</feature>
<keyword evidence="2 5" id="KW-0313">Glucose metabolism</keyword>
<keyword evidence="3 5" id="KW-0521">NADP</keyword>
<dbReference type="PRINTS" id="PR00079">
    <property type="entry name" value="G6PDHDRGNASE"/>
</dbReference>
<dbReference type="GO" id="GO:0050661">
    <property type="term" value="F:NADP binding"/>
    <property type="evidence" value="ECO:0007669"/>
    <property type="project" value="InterPro"/>
</dbReference>
<dbReference type="PANTHER" id="PTHR23429">
    <property type="entry name" value="GLUCOSE-6-PHOSPHATE 1-DEHYDROGENASE G6PD"/>
    <property type="match status" value="1"/>
</dbReference>
<evidence type="ECO:0000259" key="7">
    <source>
        <dbReference type="Pfam" id="PF00479"/>
    </source>
</evidence>
<evidence type="ECO:0000259" key="8">
    <source>
        <dbReference type="Pfam" id="PF02781"/>
    </source>
</evidence>
<dbReference type="GO" id="GO:0004345">
    <property type="term" value="F:glucose-6-phosphate dehydrogenase activity"/>
    <property type="evidence" value="ECO:0007669"/>
    <property type="project" value="UniProtKB-EC"/>
</dbReference>
<keyword evidence="4 5" id="KW-0119">Carbohydrate metabolism</keyword>
<dbReference type="EC" id="1.1.1.49" evidence="5"/>
<evidence type="ECO:0000313" key="10">
    <source>
        <dbReference type="RefSeq" id="XP_031405826.1"/>
    </source>
</evidence>
<evidence type="ECO:0000256" key="1">
    <source>
        <dbReference type="ARBA" id="ARBA00009975"/>
    </source>
</evidence>
<evidence type="ECO:0000313" key="9">
    <source>
        <dbReference type="Proteomes" id="UP000515151"/>
    </source>
</evidence>
<dbReference type="InterPro" id="IPR022675">
    <property type="entry name" value="G6P_DH_C"/>
</dbReference>
<comment type="function">
    <text evidence="5">Catalyzes the rate-limiting step of the oxidative pentose-phosphate pathway, which represents a route for the dissimilation of carbohydrates besides glycolysis.</text>
</comment>
<dbReference type="Pfam" id="PF02781">
    <property type="entry name" value="G6PD_C"/>
    <property type="match status" value="1"/>
</dbReference>
<dbReference type="InterPro" id="IPR022674">
    <property type="entry name" value="G6P_DH_NAD-bd"/>
</dbReference>
<name>A0A6P8EKJ2_PUNGR</name>
<comment type="pathway">
    <text evidence="5">Carbohydrate degradation; pentose phosphate pathway; D-ribulose 5-phosphate from D-glucose 6-phosphate (oxidative stage): step 1/3.</text>
</comment>
<dbReference type="PANTHER" id="PTHR23429:SF4">
    <property type="entry name" value="INACTIVE GLUCOSE-6-PHOSPHATE 1-DEHYDROGENASE 4, CHLOROPLASTIC"/>
    <property type="match status" value="1"/>
</dbReference>
<dbReference type="UniPathway" id="UPA00115">
    <property type="reaction ID" value="UER00408"/>
</dbReference>
<keyword evidence="9" id="KW-1185">Reference proteome</keyword>
<dbReference type="AlphaFoldDB" id="A0A6P8EKJ2"/>
<dbReference type="InterPro" id="IPR036291">
    <property type="entry name" value="NAD(P)-bd_dom_sf"/>
</dbReference>
<organism evidence="9 10">
    <name type="scientific">Punica granatum</name>
    <name type="common">Pomegranate</name>
    <dbReference type="NCBI Taxonomy" id="22663"/>
    <lineage>
        <taxon>Eukaryota</taxon>
        <taxon>Viridiplantae</taxon>
        <taxon>Streptophyta</taxon>
        <taxon>Embryophyta</taxon>
        <taxon>Tracheophyta</taxon>
        <taxon>Spermatophyta</taxon>
        <taxon>Magnoliopsida</taxon>
        <taxon>eudicotyledons</taxon>
        <taxon>Gunneridae</taxon>
        <taxon>Pentapetalae</taxon>
        <taxon>rosids</taxon>
        <taxon>malvids</taxon>
        <taxon>Myrtales</taxon>
        <taxon>Lythraceae</taxon>
        <taxon>Punica</taxon>
    </lineage>
</organism>
<dbReference type="Pfam" id="PF00479">
    <property type="entry name" value="G6PD_N"/>
    <property type="match status" value="1"/>
</dbReference>
<evidence type="ECO:0000256" key="2">
    <source>
        <dbReference type="ARBA" id="ARBA00022526"/>
    </source>
</evidence>
<feature type="compositionally biased region" description="Polar residues" evidence="6">
    <location>
        <begin position="115"/>
        <end position="124"/>
    </location>
</feature>
<dbReference type="GO" id="GO:0006098">
    <property type="term" value="P:pentose-phosphate shunt"/>
    <property type="evidence" value="ECO:0007669"/>
    <property type="project" value="UniProtKB-UniPathway"/>
</dbReference>
<reference evidence="9" key="1">
    <citation type="journal article" date="2020" name="Plant Biotechnol. J.">
        <title>The pomegranate (Punica granatum L.) draft genome dissects genetic divergence between soft- and hard-seeded cultivars.</title>
        <authorList>
            <person name="Luo X."/>
            <person name="Li H."/>
            <person name="Wu Z."/>
            <person name="Yao W."/>
            <person name="Zhao P."/>
            <person name="Cao D."/>
            <person name="Yu H."/>
            <person name="Li K."/>
            <person name="Poudel K."/>
            <person name="Zhao D."/>
            <person name="Zhang F."/>
            <person name="Xia X."/>
            <person name="Chen L."/>
            <person name="Wang Q."/>
            <person name="Jing D."/>
            <person name="Cao S."/>
        </authorList>
    </citation>
    <scope>NUCLEOTIDE SEQUENCE [LARGE SCALE GENOMIC DNA]</scope>
    <source>
        <strain evidence="9">cv. Tunisia</strain>
    </source>
</reference>
<dbReference type="GeneID" id="116214578"/>
<comment type="similarity">
    <text evidence="1 5">Belongs to the glucose-6-phosphate dehydrogenase family.</text>
</comment>
<dbReference type="InterPro" id="IPR001282">
    <property type="entry name" value="G6P_DH"/>
</dbReference>
<dbReference type="GO" id="GO:0006006">
    <property type="term" value="P:glucose metabolic process"/>
    <property type="evidence" value="ECO:0007669"/>
    <property type="project" value="UniProtKB-KW"/>
</dbReference>
<accession>A0A6P8EKJ2</accession>
<feature type="compositionally biased region" description="Polar residues" evidence="6">
    <location>
        <begin position="132"/>
        <end position="149"/>
    </location>
</feature>